<evidence type="ECO:0000313" key="4">
    <source>
        <dbReference type="Proteomes" id="UP001190700"/>
    </source>
</evidence>
<dbReference type="EMBL" id="LGRX02009190">
    <property type="protein sequence ID" value="KAK3272044.1"/>
    <property type="molecule type" value="Genomic_DNA"/>
</dbReference>
<evidence type="ECO:0000313" key="3">
    <source>
        <dbReference type="EMBL" id="KAK3272049.1"/>
    </source>
</evidence>
<sequence length="638" mass="68857">MFYSDFSEDEEERPRKRYGHHRTYVLFWTASGESLWLTRRSKRSLPSARTSQKDDPDGLWKAAAGVGFTPAAYLRTGHPLLPPLLLDANLDQADAYAIKVDRLQFLQSIDKTARSTVAWITISPTATESELHMEFSSTGVSVWSALTLTQEYQSATVEVSKPAAPAKPVALATTNRTGTSSLNIGAPAFRPSASSGSVPSVAVRHLPADPLSSGHALQLHNASASTGRTRGLIPLPATPAPMTGTHTVELRNVKDEVTMINEIRKAVKLNIPEFPPANAVDIHTSLYALVPFTTAVVTLMQRGVVSFALNTDSLIRTGTPVLTLAEFLFEICTVSLVGATRQYILHSGRGQPWGTVHFCDLNTFISDVAQSVAHKNVLRQLSGDLRNIQQRAGETARAYQGRLLDLHGTVDLLAGCISGCGSVPEAELPYHYWRGLVKSNEVMDRLDVDELDLSHVEVWEAAHPGTTALQQVVERASAHDPRPSAGPATPQAAGGRRPFFPRRSRLAIVKSAGGEDDEEDPLSAEGYDAARALAVAAGPVDSATSLPAPPASGRKVKCYACEGDHPVRMCPHPAKVKMWLEGGAQRLQTQRSQMAAQMAVMEVEAEAMDEEEVAMEGFRSGEDKAVDLPAPSATAEQE</sequence>
<name>A0AAE0L512_9CHLO</name>
<evidence type="ECO:0000313" key="2">
    <source>
        <dbReference type="EMBL" id="KAK3272044.1"/>
    </source>
</evidence>
<reference evidence="2 4" key="1">
    <citation type="journal article" date="2015" name="Genome Biol. Evol.">
        <title>Comparative Genomics of a Bacterivorous Green Alga Reveals Evolutionary Causalities and Consequences of Phago-Mixotrophic Mode of Nutrition.</title>
        <authorList>
            <person name="Burns J.A."/>
            <person name="Paasch A."/>
            <person name="Narechania A."/>
            <person name="Kim E."/>
        </authorList>
    </citation>
    <scope>NUCLEOTIDE SEQUENCE [LARGE SCALE GENOMIC DNA]</scope>
    <source>
        <strain evidence="2">PLY_AMNH</strain>
    </source>
</reference>
<evidence type="ECO:0000256" key="1">
    <source>
        <dbReference type="SAM" id="MobiDB-lite"/>
    </source>
</evidence>
<reference evidence="2" key="2">
    <citation type="submission" date="2023-06" db="EMBL/GenBank/DDBJ databases">
        <title>Long-read-based genome assembly of the green algal bacterivore Cymbomonas tetramitiformis.</title>
        <authorList>
            <person name="Gyaltshen Y."/>
            <person name="Rozenberg A."/>
            <person name="Paasch A."/>
            <person name="Burns J.A."/>
            <person name="Warring S."/>
            <person name="Larson R."/>
            <person name="Maurer-Alcala X."/>
            <person name="Dacks J."/>
            <person name="Kim E."/>
        </authorList>
    </citation>
    <scope>NUCLEOTIDE SEQUENCE</scope>
    <source>
        <strain evidence="2">PLY_AMNH</strain>
    </source>
</reference>
<dbReference type="EMBL" id="LGRX02009190">
    <property type="protein sequence ID" value="KAK3272049.1"/>
    <property type="molecule type" value="Genomic_DNA"/>
</dbReference>
<proteinExistence type="predicted"/>
<feature type="region of interest" description="Disordered" evidence="1">
    <location>
        <begin position="474"/>
        <end position="498"/>
    </location>
</feature>
<accession>A0AAE0L512</accession>
<dbReference type="AlphaFoldDB" id="A0AAE0L512"/>
<comment type="caution">
    <text evidence="2">The sequence shown here is derived from an EMBL/GenBank/DDBJ whole genome shotgun (WGS) entry which is preliminary data.</text>
</comment>
<feature type="region of interest" description="Disordered" evidence="1">
    <location>
        <begin position="614"/>
        <end position="638"/>
    </location>
</feature>
<organism evidence="2 4">
    <name type="scientific">Cymbomonas tetramitiformis</name>
    <dbReference type="NCBI Taxonomy" id="36881"/>
    <lineage>
        <taxon>Eukaryota</taxon>
        <taxon>Viridiplantae</taxon>
        <taxon>Chlorophyta</taxon>
        <taxon>Pyramimonadophyceae</taxon>
        <taxon>Pyramimonadales</taxon>
        <taxon>Pyramimonadaceae</taxon>
        <taxon>Cymbomonas</taxon>
    </lineage>
</organism>
<keyword evidence="4" id="KW-1185">Reference proteome</keyword>
<protein>
    <submittedName>
        <fullName evidence="2">Uncharacterized protein</fullName>
    </submittedName>
</protein>
<gene>
    <name evidence="2" type="ORF">CYMTET_19633</name>
    <name evidence="3" type="ORF">CYMTET_19638</name>
</gene>
<dbReference type="Proteomes" id="UP001190700">
    <property type="component" value="Unassembled WGS sequence"/>
</dbReference>